<dbReference type="Gene3D" id="3.20.190.10">
    <property type="entry name" value="MutM-like, N-terminal"/>
    <property type="match status" value="1"/>
</dbReference>
<feature type="domain" description="FPG-type" evidence="14">
    <location>
        <begin position="261"/>
        <end position="295"/>
    </location>
</feature>
<keyword evidence="4" id="KW-0227">DNA damage</keyword>
<dbReference type="PROSITE" id="PS51066">
    <property type="entry name" value="ZF_FPG_2"/>
    <property type="match status" value="1"/>
</dbReference>
<evidence type="ECO:0000256" key="12">
    <source>
        <dbReference type="ARBA" id="ARBA00023295"/>
    </source>
</evidence>
<evidence type="ECO:0000256" key="8">
    <source>
        <dbReference type="ARBA" id="ARBA00023125"/>
    </source>
</evidence>
<dbReference type="PANTHER" id="PTHR42697">
    <property type="entry name" value="ENDONUCLEASE 8"/>
    <property type="match status" value="1"/>
</dbReference>
<accession>A0A8I0KQX7</accession>
<dbReference type="AlphaFoldDB" id="A0A8I0KQX7"/>
<dbReference type="GO" id="GO:0008270">
    <property type="term" value="F:zinc ion binding"/>
    <property type="evidence" value="ECO:0007669"/>
    <property type="project" value="UniProtKB-KW"/>
</dbReference>
<keyword evidence="6" id="KW-0378">Hydrolase</keyword>
<evidence type="ECO:0000256" key="9">
    <source>
        <dbReference type="ARBA" id="ARBA00023204"/>
    </source>
</evidence>
<dbReference type="Gene3D" id="1.10.8.50">
    <property type="match status" value="1"/>
</dbReference>
<reference evidence="15 16" key="1">
    <citation type="submission" date="2020-08" db="EMBL/GenBank/DDBJ databases">
        <title>Winkia gen. nov., sp. nov., isolated from faeces of the Anser albifrons in China.</title>
        <authorList>
            <person name="Liu Q."/>
        </authorList>
    </citation>
    <scope>NUCLEOTIDE SEQUENCE [LARGE SCALE GENOMIC DNA]</scope>
    <source>
        <strain evidence="15 16">C62</strain>
    </source>
</reference>
<keyword evidence="9" id="KW-0234">DNA repair</keyword>
<evidence type="ECO:0000256" key="5">
    <source>
        <dbReference type="ARBA" id="ARBA00022771"/>
    </source>
</evidence>
<evidence type="ECO:0000259" key="14">
    <source>
        <dbReference type="PROSITE" id="PS51066"/>
    </source>
</evidence>
<dbReference type="GO" id="GO:0003684">
    <property type="term" value="F:damaged DNA binding"/>
    <property type="evidence" value="ECO:0007669"/>
    <property type="project" value="InterPro"/>
</dbReference>
<dbReference type="SUPFAM" id="SSF81624">
    <property type="entry name" value="N-terminal domain of MutM-like DNA repair proteins"/>
    <property type="match status" value="1"/>
</dbReference>
<protein>
    <recommendedName>
        <fullName evidence="2">DNA-(apurinic or apyrimidinic site) lyase</fullName>
        <ecNumber evidence="2">4.2.99.18</ecNumber>
    </recommendedName>
</protein>
<keyword evidence="5 13" id="KW-0863">Zinc-finger</keyword>
<gene>
    <name evidence="15" type="ORF">H8R10_01320</name>
</gene>
<dbReference type="SMART" id="SM01232">
    <property type="entry name" value="H2TH"/>
    <property type="match status" value="1"/>
</dbReference>
<dbReference type="InterPro" id="IPR000214">
    <property type="entry name" value="Znf_DNA_glyclase/AP_lyase"/>
</dbReference>
<evidence type="ECO:0000256" key="3">
    <source>
        <dbReference type="ARBA" id="ARBA00022723"/>
    </source>
</evidence>
<evidence type="ECO:0000256" key="10">
    <source>
        <dbReference type="ARBA" id="ARBA00023239"/>
    </source>
</evidence>
<dbReference type="SUPFAM" id="SSF57716">
    <property type="entry name" value="Glucocorticoid receptor-like (DNA-binding domain)"/>
    <property type="match status" value="1"/>
</dbReference>
<comment type="similarity">
    <text evidence="1">Belongs to the FPG family.</text>
</comment>
<evidence type="ECO:0000256" key="11">
    <source>
        <dbReference type="ARBA" id="ARBA00023268"/>
    </source>
</evidence>
<dbReference type="GO" id="GO:0000703">
    <property type="term" value="F:oxidized pyrimidine nucleobase lesion DNA N-glycosylase activity"/>
    <property type="evidence" value="ECO:0007669"/>
    <property type="project" value="TreeGrafter"/>
</dbReference>
<evidence type="ECO:0000256" key="13">
    <source>
        <dbReference type="PROSITE-ProRule" id="PRU00391"/>
    </source>
</evidence>
<evidence type="ECO:0000256" key="1">
    <source>
        <dbReference type="ARBA" id="ARBA00009409"/>
    </source>
</evidence>
<dbReference type="InterPro" id="IPR012319">
    <property type="entry name" value="FPG_cat"/>
</dbReference>
<dbReference type="InterPro" id="IPR015886">
    <property type="entry name" value="H2TH_FPG"/>
</dbReference>
<dbReference type="SMART" id="SM00898">
    <property type="entry name" value="Fapy_DNA_glyco"/>
    <property type="match status" value="1"/>
</dbReference>
<keyword evidence="10" id="KW-0456">Lyase</keyword>
<evidence type="ECO:0000313" key="15">
    <source>
        <dbReference type="EMBL" id="MBD3688882.1"/>
    </source>
</evidence>
<dbReference type="Pfam" id="PF06831">
    <property type="entry name" value="H2TH"/>
    <property type="match status" value="1"/>
</dbReference>
<dbReference type="RefSeq" id="WP_191070975.1">
    <property type="nucleotide sequence ID" value="NZ_CP060506.1"/>
</dbReference>
<keyword evidence="3" id="KW-0479">Metal-binding</keyword>
<organism evidence="15 16">
    <name type="scientific">Nanchangia anserum</name>
    <dbReference type="NCBI Taxonomy" id="2692125"/>
    <lineage>
        <taxon>Bacteria</taxon>
        <taxon>Bacillati</taxon>
        <taxon>Actinomycetota</taxon>
        <taxon>Actinomycetes</taxon>
        <taxon>Actinomycetales</taxon>
        <taxon>Actinomycetaceae</taxon>
        <taxon>Nanchangia</taxon>
    </lineage>
</organism>
<comment type="caution">
    <text evidence="15">The sequence shown here is derived from an EMBL/GenBank/DDBJ whole genome shotgun (WGS) entry which is preliminary data.</text>
</comment>
<evidence type="ECO:0000256" key="7">
    <source>
        <dbReference type="ARBA" id="ARBA00022833"/>
    </source>
</evidence>
<name>A0A8I0KQX7_9ACTO</name>
<dbReference type="GO" id="GO:0140078">
    <property type="term" value="F:class I DNA-(apurinic or apyrimidinic site) endonuclease activity"/>
    <property type="evidence" value="ECO:0007669"/>
    <property type="project" value="UniProtKB-EC"/>
</dbReference>
<sequence length="295" mass="32665">MPEGHSIHRLAHTFAAIGDDLRPRASSPQGRFAASAAVIDGQHLRRTWAWGKHLFLDYALAGDHIVHVHLGLYGSWRFVGTDAFVAPSHVGAPRLAYEHLGEKVERVAGAWQPPEPRPTVRLRLEFPHGIADLSGPARCELIDDGEVDAILNRLGPDPLRADCDGEDFVRAARSSRRPIGQLVMDQSVVAGPGNIYRAECLFRTGISPWRPGERVSVDRLRALYADLCTTMSAGVREGRIVTIEPADILDPLPDPEAGRFYVYHRDQRACVRCGHRIVAEDMAGRRLFRCPGCQH</sequence>
<dbReference type="EC" id="4.2.99.18" evidence="2"/>
<keyword evidence="7" id="KW-0862">Zinc</keyword>
<evidence type="ECO:0000313" key="16">
    <source>
        <dbReference type="Proteomes" id="UP000627538"/>
    </source>
</evidence>
<dbReference type="InterPro" id="IPR035937">
    <property type="entry name" value="FPG_N"/>
</dbReference>
<dbReference type="PANTHER" id="PTHR42697:SF3">
    <property type="entry name" value="ENDONUCLEASE 8 1"/>
    <property type="match status" value="1"/>
</dbReference>
<evidence type="ECO:0000256" key="4">
    <source>
        <dbReference type="ARBA" id="ARBA00022763"/>
    </source>
</evidence>
<keyword evidence="11" id="KW-0511">Multifunctional enzyme</keyword>
<proteinExistence type="inferred from homology"/>
<dbReference type="Proteomes" id="UP000627538">
    <property type="component" value="Unassembled WGS sequence"/>
</dbReference>
<dbReference type="InterPro" id="IPR010979">
    <property type="entry name" value="Ribosomal_uS13-like_H2TH"/>
</dbReference>
<dbReference type="SUPFAM" id="SSF46946">
    <property type="entry name" value="S13-like H2TH domain"/>
    <property type="match status" value="1"/>
</dbReference>
<keyword evidence="8" id="KW-0238">DNA-binding</keyword>
<dbReference type="EMBL" id="JACRUO010000001">
    <property type="protein sequence ID" value="MBD3688882.1"/>
    <property type="molecule type" value="Genomic_DNA"/>
</dbReference>
<keyword evidence="16" id="KW-1185">Reference proteome</keyword>
<keyword evidence="12" id="KW-0326">Glycosidase</keyword>
<evidence type="ECO:0000256" key="2">
    <source>
        <dbReference type="ARBA" id="ARBA00012720"/>
    </source>
</evidence>
<dbReference type="GO" id="GO:0006284">
    <property type="term" value="P:base-excision repair"/>
    <property type="evidence" value="ECO:0007669"/>
    <property type="project" value="InterPro"/>
</dbReference>
<evidence type="ECO:0000256" key="6">
    <source>
        <dbReference type="ARBA" id="ARBA00022801"/>
    </source>
</evidence>
<dbReference type="CDD" id="cd08970">
    <property type="entry name" value="AcNei1_N"/>
    <property type="match status" value="1"/>
</dbReference>